<organism evidence="1 2">
    <name type="scientific">Mesorhizobium escarrei</name>
    <dbReference type="NCBI Taxonomy" id="666018"/>
    <lineage>
        <taxon>Bacteria</taxon>
        <taxon>Pseudomonadati</taxon>
        <taxon>Pseudomonadota</taxon>
        <taxon>Alphaproteobacteria</taxon>
        <taxon>Hyphomicrobiales</taxon>
        <taxon>Phyllobacteriaceae</taxon>
        <taxon>Mesorhizobium</taxon>
    </lineage>
</organism>
<dbReference type="EMBL" id="CAKXZT010000090">
    <property type="protein sequence ID" value="CAH2397781.1"/>
    <property type="molecule type" value="Genomic_DNA"/>
</dbReference>
<accession>A0ABN8JKR6</accession>
<proteinExistence type="predicted"/>
<comment type="caution">
    <text evidence="1">The sequence shown here is derived from an EMBL/GenBank/DDBJ whole genome shotgun (WGS) entry which is preliminary data.</text>
</comment>
<protein>
    <submittedName>
        <fullName evidence="1">Uncharacterized protein</fullName>
    </submittedName>
</protein>
<evidence type="ECO:0000313" key="2">
    <source>
        <dbReference type="Proteomes" id="UP001153050"/>
    </source>
</evidence>
<reference evidence="1 2" key="1">
    <citation type="submission" date="2022-03" db="EMBL/GenBank/DDBJ databases">
        <authorList>
            <person name="Brunel B."/>
        </authorList>
    </citation>
    <scope>NUCLEOTIDE SEQUENCE [LARGE SCALE GENOMIC DNA]</scope>
    <source>
        <strain evidence="1">STM5069sample</strain>
    </source>
</reference>
<keyword evidence="2" id="KW-1185">Reference proteome</keyword>
<evidence type="ECO:0000313" key="1">
    <source>
        <dbReference type="EMBL" id="CAH2397781.1"/>
    </source>
</evidence>
<sequence>MVHLPNGWSEQKTTAVAEKILGLGIILFGRQMEVTPGSGTCNHGRSTYIQLKLVDIERLPGGR</sequence>
<gene>
    <name evidence="1" type="ORF">MES5069_180086</name>
</gene>
<name>A0ABN8JKR6_9HYPH</name>
<dbReference type="Proteomes" id="UP001153050">
    <property type="component" value="Unassembled WGS sequence"/>
</dbReference>